<dbReference type="AlphaFoldDB" id="C9LGS8"/>
<proteinExistence type="predicted"/>
<dbReference type="HOGENOM" id="CLU_3256020_0_0_10"/>
<dbReference type="EMBL" id="ACIJ02000018">
    <property type="protein sequence ID" value="EEX71886.1"/>
    <property type="molecule type" value="Genomic_DNA"/>
</dbReference>
<keyword evidence="2" id="KW-1185">Reference proteome</keyword>
<reference evidence="1" key="1">
    <citation type="submission" date="2009-09" db="EMBL/GenBank/DDBJ databases">
        <authorList>
            <person name="Weinstock G."/>
            <person name="Sodergren E."/>
            <person name="Clifton S."/>
            <person name="Fulton L."/>
            <person name="Fulton B."/>
            <person name="Courtney L."/>
            <person name="Fronick C."/>
            <person name="Harrison M."/>
            <person name="Strong C."/>
            <person name="Farmer C."/>
            <person name="Delahaunty K."/>
            <person name="Markovic C."/>
            <person name="Hall O."/>
            <person name="Minx P."/>
            <person name="Tomlinson C."/>
            <person name="Mitreva M."/>
            <person name="Nelson J."/>
            <person name="Hou S."/>
            <person name="Wollam A."/>
            <person name="Pepin K.H."/>
            <person name="Johnson M."/>
            <person name="Bhonagiri V."/>
            <person name="Nash W.E."/>
            <person name="Warren W."/>
            <person name="Chinwalla A."/>
            <person name="Mardis E.R."/>
            <person name="Wilson R.K."/>
        </authorList>
    </citation>
    <scope>NUCLEOTIDE SEQUENCE [LARGE SCALE GENOMIC DNA]</scope>
    <source>
        <strain evidence="1">ATCC 51259</strain>
    </source>
</reference>
<evidence type="ECO:0000313" key="1">
    <source>
        <dbReference type="EMBL" id="EEX71886.1"/>
    </source>
</evidence>
<dbReference type="STRING" id="626522.GCWU000325_01424"/>
<sequence length="42" mass="5011">MNLGFFLLITKRRPLRRTILQSGVRFFKDALVFISCYLFICI</sequence>
<organism evidence="1 2">
    <name type="scientific">Alloprevotella tannerae ATCC 51259</name>
    <dbReference type="NCBI Taxonomy" id="626522"/>
    <lineage>
        <taxon>Bacteria</taxon>
        <taxon>Pseudomonadati</taxon>
        <taxon>Bacteroidota</taxon>
        <taxon>Bacteroidia</taxon>
        <taxon>Bacteroidales</taxon>
        <taxon>Prevotellaceae</taxon>
        <taxon>Alloprevotella</taxon>
    </lineage>
</organism>
<accession>C9LGS8</accession>
<name>C9LGS8_9BACT</name>
<gene>
    <name evidence="1" type="ORF">GCWU000325_01424</name>
</gene>
<comment type="caution">
    <text evidence="1">The sequence shown here is derived from an EMBL/GenBank/DDBJ whole genome shotgun (WGS) entry which is preliminary data.</text>
</comment>
<evidence type="ECO:0000313" key="2">
    <source>
        <dbReference type="Proteomes" id="UP000003460"/>
    </source>
</evidence>
<dbReference type="Proteomes" id="UP000003460">
    <property type="component" value="Unassembled WGS sequence"/>
</dbReference>
<protein>
    <submittedName>
        <fullName evidence="1">Uncharacterized protein</fullName>
    </submittedName>
</protein>